<keyword evidence="2" id="KW-0560">Oxidoreductase</keyword>
<dbReference type="PANTHER" id="PTHR37563:SF2">
    <property type="entry name" value="PHYTANOYL-COA DIOXYGENASE FAMILY PROTEIN (AFU_ORTHOLOGUE AFUA_2G03330)"/>
    <property type="match status" value="1"/>
</dbReference>
<evidence type="ECO:0000256" key="1">
    <source>
        <dbReference type="SAM" id="MobiDB-lite"/>
    </source>
</evidence>
<protein>
    <submittedName>
        <fullName evidence="2">Kanamycin B dioxygenase</fullName>
    </submittedName>
</protein>
<feature type="region of interest" description="Disordered" evidence="1">
    <location>
        <begin position="166"/>
        <end position="186"/>
    </location>
</feature>
<dbReference type="GO" id="GO:0051213">
    <property type="term" value="F:dioxygenase activity"/>
    <property type="evidence" value="ECO:0007669"/>
    <property type="project" value="UniProtKB-KW"/>
</dbReference>
<feature type="region of interest" description="Disordered" evidence="1">
    <location>
        <begin position="103"/>
        <end position="126"/>
    </location>
</feature>
<dbReference type="AlphaFoldDB" id="A0A194VK66"/>
<dbReference type="InterPro" id="IPR051961">
    <property type="entry name" value="Fungal_Metabolite_Diox"/>
</dbReference>
<sequence>MAFNFRPRQVPFKSSTDAVCTLALLNTTQNTLYNAVHPPSRGPSSEEIKKRTLDFRNLEAAVRHIHQDGLVVVKNVIPLRTPRLPQHPNAREISNETRLKWRSLSRRPSSPGITPQRQPAHSDADFAHPSRPFSLVVSIPFVTMKLENGSTKLWLGTHVFGVEGEHGERASGRIRQDLPKGWGRGE</sequence>
<dbReference type="Proteomes" id="UP000078559">
    <property type="component" value="Chromosome 1"/>
</dbReference>
<feature type="compositionally biased region" description="Polar residues" evidence="1">
    <location>
        <begin position="106"/>
        <end position="119"/>
    </location>
</feature>
<keyword evidence="2" id="KW-0223">Dioxygenase</keyword>
<organism evidence="2 3">
    <name type="scientific">Cytospora mali</name>
    <name type="common">Apple Valsa canker fungus</name>
    <name type="synonym">Valsa mali</name>
    <dbReference type="NCBI Taxonomy" id="578113"/>
    <lineage>
        <taxon>Eukaryota</taxon>
        <taxon>Fungi</taxon>
        <taxon>Dikarya</taxon>
        <taxon>Ascomycota</taxon>
        <taxon>Pezizomycotina</taxon>
        <taxon>Sordariomycetes</taxon>
        <taxon>Sordariomycetidae</taxon>
        <taxon>Diaporthales</taxon>
        <taxon>Cytosporaceae</taxon>
        <taxon>Cytospora</taxon>
    </lineage>
</organism>
<keyword evidence="3" id="KW-1185">Reference proteome</keyword>
<evidence type="ECO:0000313" key="3">
    <source>
        <dbReference type="Proteomes" id="UP000078559"/>
    </source>
</evidence>
<proteinExistence type="predicted"/>
<name>A0A194VK66_CYTMA</name>
<gene>
    <name evidence="2" type="ORF">VM1G_00610</name>
</gene>
<dbReference type="OrthoDB" id="407832at2759"/>
<dbReference type="PANTHER" id="PTHR37563">
    <property type="entry name" value="PHYTANOYL-COA DIOXYGENASE FAMILY PROTEIN (AFU_ORTHOLOGUE AFUA_2G03330)"/>
    <property type="match status" value="1"/>
</dbReference>
<reference evidence="2" key="1">
    <citation type="submission" date="2014-12" db="EMBL/GenBank/DDBJ databases">
        <title>Genome Sequence of Valsa Canker Pathogens Uncovers a Specific Adaption of Colonization on Woody Bark.</title>
        <authorList>
            <person name="Yin Z."/>
            <person name="Liu H."/>
            <person name="Gao X."/>
            <person name="Li Z."/>
            <person name="Song N."/>
            <person name="Ke X."/>
            <person name="Dai Q."/>
            <person name="Wu Y."/>
            <person name="Sun Y."/>
            <person name="Xu J.-R."/>
            <person name="Kang Z.K."/>
            <person name="Wang L."/>
            <person name="Huang L."/>
        </authorList>
    </citation>
    <scope>NUCLEOTIDE SEQUENCE [LARGE SCALE GENOMIC DNA]</scope>
    <source>
        <strain evidence="2">03-8</strain>
    </source>
</reference>
<dbReference type="SUPFAM" id="SSF51197">
    <property type="entry name" value="Clavaminate synthase-like"/>
    <property type="match status" value="1"/>
</dbReference>
<evidence type="ECO:0000313" key="2">
    <source>
        <dbReference type="EMBL" id="KUI64546.1"/>
    </source>
</evidence>
<accession>A0A194VK66</accession>
<dbReference type="EMBL" id="CM003098">
    <property type="protein sequence ID" value="KUI64546.1"/>
    <property type="molecule type" value="Genomic_DNA"/>
</dbReference>